<accession>A0ABT1MEX0</accession>
<keyword evidence="2" id="KW-1185">Reference proteome</keyword>
<dbReference type="InterPro" id="IPR032774">
    <property type="entry name" value="WG_beta_rep"/>
</dbReference>
<proteinExistence type="predicted"/>
<organism evidence="1 2">
    <name type="scientific">Coprobacter tertius</name>
    <dbReference type="NCBI Taxonomy" id="2944915"/>
    <lineage>
        <taxon>Bacteria</taxon>
        <taxon>Pseudomonadati</taxon>
        <taxon>Bacteroidota</taxon>
        <taxon>Bacteroidia</taxon>
        <taxon>Bacteroidales</taxon>
        <taxon>Barnesiellaceae</taxon>
        <taxon>Coprobacter</taxon>
    </lineage>
</organism>
<gene>
    <name evidence="1" type="ORF">NMU02_03560</name>
</gene>
<reference evidence="1 2" key="1">
    <citation type="submission" date="2022-07" db="EMBL/GenBank/DDBJ databases">
        <title>Fecal culturing of patients with breast cancer.</title>
        <authorList>
            <person name="Teng N.M.Y."/>
            <person name="Kiu R."/>
            <person name="Evans R."/>
            <person name="Baker D.J."/>
            <person name="Zenner C."/>
            <person name="Robinson S.D."/>
            <person name="Hall L.J."/>
        </authorList>
    </citation>
    <scope>NUCLEOTIDE SEQUENCE [LARGE SCALE GENOMIC DNA]</scope>
    <source>
        <strain evidence="1 2">LH1063</strain>
    </source>
</reference>
<name>A0ABT1MEX0_9BACT</name>
<dbReference type="Pfam" id="PF14903">
    <property type="entry name" value="WG_beta_rep"/>
    <property type="match status" value="1"/>
</dbReference>
<dbReference type="Proteomes" id="UP001205603">
    <property type="component" value="Unassembled WGS sequence"/>
</dbReference>
<protein>
    <submittedName>
        <fullName evidence="1">WG repeat-containing protein</fullName>
    </submittedName>
</protein>
<sequence>MKIQNYIISIPLFLFLITGCNVKKNTQIIGEADDSTSITIGHEEKTPCKMLLRTYEGIIPSNKQAESRYTLTIYNKIYSGDGFFSLEIAHFKTKRKTSSFITYSGKRYTQRGIPGNNDATVWQLIASNKHKIFNLLVENENRLILLTEAFKKENAESNRTLELINSDTISTQIPISNNIPRYQYRNAYFSVIYFKEKGFVAFDKNGNELFTIYSFDNSPDIAAEGVFRIVNEKGMIGFADTLGNVILEPKYAFAYPFKDGRTKVTFNGKKKIIPESRGEYHYWESDDWYFFNKNGEMISICQ</sequence>
<dbReference type="RefSeq" id="WP_255025857.1">
    <property type="nucleotide sequence ID" value="NZ_JANDHW010000003.1"/>
</dbReference>
<evidence type="ECO:0000313" key="1">
    <source>
        <dbReference type="EMBL" id="MCP9611167.1"/>
    </source>
</evidence>
<evidence type="ECO:0000313" key="2">
    <source>
        <dbReference type="Proteomes" id="UP001205603"/>
    </source>
</evidence>
<dbReference type="PROSITE" id="PS51257">
    <property type="entry name" value="PROKAR_LIPOPROTEIN"/>
    <property type="match status" value="1"/>
</dbReference>
<comment type="caution">
    <text evidence="1">The sequence shown here is derived from an EMBL/GenBank/DDBJ whole genome shotgun (WGS) entry which is preliminary data.</text>
</comment>
<dbReference type="EMBL" id="JANDHW010000003">
    <property type="protein sequence ID" value="MCP9611167.1"/>
    <property type="molecule type" value="Genomic_DNA"/>
</dbReference>